<reference evidence="1 2" key="1">
    <citation type="journal article" date="2019" name="ACS Chem. Biol.">
        <title>Identification and Mobilization of a Cryptic Antibiotic Biosynthesis Gene Locus from a Human-Pathogenic Nocardia Isolate.</title>
        <authorList>
            <person name="Herisse M."/>
            <person name="Ishida K."/>
            <person name="Porter J.L."/>
            <person name="Howden B."/>
            <person name="Hertweck C."/>
            <person name="Stinear T.P."/>
            <person name="Pidot S.J."/>
        </authorList>
    </citation>
    <scope>NUCLEOTIDE SEQUENCE [LARGE SCALE GENOMIC DNA]</scope>
    <source>
        <strain evidence="1 2">AUSMDU00012715</strain>
    </source>
</reference>
<protein>
    <submittedName>
        <fullName evidence="1">Uncharacterized protein</fullName>
    </submittedName>
</protein>
<organism evidence="1 2">
    <name type="scientific">Nocardia terpenica</name>
    <dbReference type="NCBI Taxonomy" id="455432"/>
    <lineage>
        <taxon>Bacteria</taxon>
        <taxon>Bacillati</taxon>
        <taxon>Actinomycetota</taxon>
        <taxon>Actinomycetes</taxon>
        <taxon>Mycobacteriales</taxon>
        <taxon>Nocardiaceae</taxon>
        <taxon>Nocardia</taxon>
    </lineage>
</organism>
<name>A0A6G9Z9Q6_9NOCA</name>
<dbReference type="AlphaFoldDB" id="A0A6G9Z9Q6"/>
<sequence>MADAQIVNSLPGPVNDVTAAVTVAAIAAARNRDDRRISVRARMPILPRPRRH</sequence>
<evidence type="ECO:0000313" key="1">
    <source>
        <dbReference type="EMBL" id="QIS22325.1"/>
    </source>
</evidence>
<accession>A0A6G9Z9Q6</accession>
<proteinExistence type="predicted"/>
<dbReference type="Proteomes" id="UP000500953">
    <property type="component" value="Chromosome"/>
</dbReference>
<dbReference type="EMBL" id="CP046173">
    <property type="protein sequence ID" value="QIS22325.1"/>
    <property type="molecule type" value="Genomic_DNA"/>
</dbReference>
<evidence type="ECO:0000313" key="2">
    <source>
        <dbReference type="Proteomes" id="UP000500953"/>
    </source>
</evidence>
<gene>
    <name evidence="1" type="ORF">F6W96_32270</name>
</gene>
<dbReference type="RefSeq" id="WP_167489759.1">
    <property type="nucleotide sequence ID" value="NZ_CP046173.1"/>
</dbReference>